<dbReference type="RefSeq" id="WP_096486158.1">
    <property type="nucleotide sequence ID" value="NZ_AP014809.1"/>
</dbReference>
<evidence type="ECO:0000256" key="1">
    <source>
        <dbReference type="SAM" id="Phobius"/>
    </source>
</evidence>
<keyword evidence="1" id="KW-0472">Membrane</keyword>
<dbReference type="Proteomes" id="UP000218288">
    <property type="component" value="Chromosome"/>
</dbReference>
<protein>
    <recommendedName>
        <fullName evidence="4">DUF4260 family protein</fullName>
    </recommendedName>
</protein>
<dbReference type="OrthoDB" id="9813911at2"/>
<feature type="transmembrane region" description="Helical" evidence="1">
    <location>
        <begin position="12"/>
        <end position="30"/>
    </location>
</feature>
<dbReference type="InterPro" id="IPR025356">
    <property type="entry name" value="DUF4260"/>
</dbReference>
<feature type="transmembrane region" description="Helical" evidence="1">
    <location>
        <begin position="36"/>
        <end position="54"/>
    </location>
</feature>
<proteinExistence type="predicted"/>
<sequence>MSGGDVRGAPRLLLRIEGAALLVCALAGYSWLGQSWWLLAALILLPDISMIAYLAGPRIGAASYNAAHTSVAPFLLLAASMAIGSHAVAGLALIWLAHIGLDRALGYGLKYASGFGNTHLGPLGRAGEKSGGRVCRV</sequence>
<dbReference type="Pfam" id="PF14079">
    <property type="entry name" value="DUF4260"/>
    <property type="match status" value="1"/>
</dbReference>
<organism evidence="2 3">
    <name type="scientific">Methylorubrum populi</name>
    <dbReference type="NCBI Taxonomy" id="223967"/>
    <lineage>
        <taxon>Bacteria</taxon>
        <taxon>Pseudomonadati</taxon>
        <taxon>Pseudomonadota</taxon>
        <taxon>Alphaproteobacteria</taxon>
        <taxon>Hyphomicrobiales</taxon>
        <taxon>Methylobacteriaceae</taxon>
        <taxon>Methylorubrum</taxon>
    </lineage>
</organism>
<name>A0A160PH66_9HYPH</name>
<keyword evidence="1" id="KW-1133">Transmembrane helix</keyword>
<gene>
    <name evidence="2" type="ORF">MPPM_3551</name>
</gene>
<dbReference type="EMBL" id="AP014809">
    <property type="protein sequence ID" value="BAU92156.1"/>
    <property type="molecule type" value="Genomic_DNA"/>
</dbReference>
<keyword evidence="1" id="KW-0812">Transmembrane</keyword>
<evidence type="ECO:0000313" key="3">
    <source>
        <dbReference type="Proteomes" id="UP000218288"/>
    </source>
</evidence>
<reference evidence="2 3" key="1">
    <citation type="journal article" date="2016" name="Genome Announc.">
        <title>Complete Genome Sequence of Methylobacterium populi P-1M, Isolated from Pink-Pigmented Household Biofilm.</title>
        <authorList>
            <person name="Morohoshi T."/>
            <person name="Ikeda T."/>
        </authorList>
    </citation>
    <scope>NUCLEOTIDE SEQUENCE [LARGE SCALE GENOMIC DNA]</scope>
    <source>
        <strain evidence="2 3">P-1M</strain>
    </source>
</reference>
<feature type="transmembrane region" description="Helical" evidence="1">
    <location>
        <begin position="74"/>
        <end position="97"/>
    </location>
</feature>
<dbReference type="AlphaFoldDB" id="A0A160PH66"/>
<evidence type="ECO:0000313" key="2">
    <source>
        <dbReference type="EMBL" id="BAU92156.1"/>
    </source>
</evidence>
<evidence type="ECO:0008006" key="4">
    <source>
        <dbReference type="Google" id="ProtNLM"/>
    </source>
</evidence>
<accession>A0A160PH66</accession>